<feature type="region of interest" description="Disordered" evidence="1">
    <location>
        <begin position="57"/>
        <end position="104"/>
    </location>
</feature>
<keyword evidence="3" id="KW-1185">Reference proteome</keyword>
<evidence type="ECO:0000313" key="2">
    <source>
        <dbReference type="EMBL" id="EIM24361.1"/>
    </source>
</evidence>
<dbReference type="RefSeq" id="WP_009495320.1">
    <property type="nucleotide sequence ID" value="NZ_CP141049.1"/>
</dbReference>
<evidence type="ECO:0000313" key="3">
    <source>
        <dbReference type="Proteomes" id="UP000003947"/>
    </source>
</evidence>
<evidence type="ECO:0000256" key="1">
    <source>
        <dbReference type="SAM" id="MobiDB-lite"/>
    </source>
</evidence>
<organism evidence="2 3">
    <name type="scientific">Microvirga lotononidis</name>
    <dbReference type="NCBI Taxonomy" id="864069"/>
    <lineage>
        <taxon>Bacteria</taxon>
        <taxon>Pseudomonadati</taxon>
        <taxon>Pseudomonadota</taxon>
        <taxon>Alphaproteobacteria</taxon>
        <taxon>Hyphomicrobiales</taxon>
        <taxon>Methylobacteriaceae</taxon>
        <taxon>Microvirga</taxon>
    </lineage>
</organism>
<reference evidence="2 3" key="1">
    <citation type="submission" date="2012-02" db="EMBL/GenBank/DDBJ databases">
        <title>Improved High-Quality Draft sequence of Microvirga sp. WSM3557.</title>
        <authorList>
            <consortium name="US DOE Joint Genome Institute"/>
            <person name="Lucas S."/>
            <person name="Han J."/>
            <person name="Lapidus A."/>
            <person name="Cheng J.-F."/>
            <person name="Goodwin L."/>
            <person name="Pitluck S."/>
            <person name="Peters L."/>
            <person name="Zhang X."/>
            <person name="Detter J.C."/>
            <person name="Han C."/>
            <person name="Tapia R."/>
            <person name="Land M."/>
            <person name="Hauser L."/>
            <person name="Kyrpides N."/>
            <person name="Ivanova N."/>
            <person name="Pagani I."/>
            <person name="Brau L."/>
            <person name="Yates R."/>
            <person name="O'Hara G."/>
            <person name="Rui T."/>
            <person name="Howieson J."/>
            <person name="Reeve W."/>
            <person name="Woyke T."/>
        </authorList>
    </citation>
    <scope>NUCLEOTIDE SEQUENCE [LARGE SCALE GENOMIC DNA]</scope>
    <source>
        <strain evidence="2 3">WSM3557</strain>
    </source>
</reference>
<name>I4YK69_9HYPH</name>
<protein>
    <submittedName>
        <fullName evidence="2">Uncharacterized protein</fullName>
    </submittedName>
</protein>
<dbReference type="AlphaFoldDB" id="I4YK69"/>
<dbReference type="PATRIC" id="fig|864069.3.peg.7515"/>
<feature type="compositionally biased region" description="Basic and acidic residues" evidence="1">
    <location>
        <begin position="57"/>
        <end position="71"/>
    </location>
</feature>
<proteinExistence type="predicted"/>
<feature type="compositionally biased region" description="Pro residues" evidence="1">
    <location>
        <begin position="24"/>
        <end position="34"/>
    </location>
</feature>
<dbReference type="Proteomes" id="UP000003947">
    <property type="component" value="Unassembled WGS sequence"/>
</dbReference>
<sequence length="143" mass="15407">MSHKASSPRTPDLFEYTLTIPTPSSEPTPAPVRPPTLASLSDVQLAQQLGQVVEDMQRRLERKGTRPEREIAVQQARSSLDRLVPRPAKQTRSSRSAKPALTLQEGQRKAVRAALVAGVAPAQVAKHFGLSLAAIDKVLAEAG</sequence>
<gene>
    <name evidence="2" type="ORF">MicloDRAFT_00070140</name>
</gene>
<accession>I4YK69</accession>
<dbReference type="OrthoDB" id="8020689at2"/>
<dbReference type="eggNOG" id="ENOG502ZNDS">
    <property type="taxonomic scope" value="Bacteria"/>
</dbReference>
<dbReference type="EMBL" id="JH660649">
    <property type="protein sequence ID" value="EIM24361.1"/>
    <property type="molecule type" value="Genomic_DNA"/>
</dbReference>
<dbReference type="HOGENOM" id="CLU_122807_0_0_5"/>
<feature type="region of interest" description="Disordered" evidence="1">
    <location>
        <begin position="1"/>
        <end position="36"/>
    </location>
</feature>